<protein>
    <submittedName>
        <fullName evidence="2">Rho-related BTB domain-containing protein 1</fullName>
    </submittedName>
</protein>
<dbReference type="AlphaFoldDB" id="A0A5A7P0K9"/>
<name>A0A5A7P0K9_STRAF</name>
<evidence type="ECO:0000313" key="3">
    <source>
        <dbReference type="Proteomes" id="UP000325081"/>
    </source>
</evidence>
<gene>
    <name evidence="2" type="ORF">STAS_01933</name>
</gene>
<evidence type="ECO:0000256" key="1">
    <source>
        <dbReference type="SAM" id="MobiDB-lite"/>
    </source>
</evidence>
<reference evidence="3" key="1">
    <citation type="journal article" date="2019" name="Curr. Biol.">
        <title>Genome Sequence of Striga asiatica Provides Insight into the Evolution of Plant Parasitism.</title>
        <authorList>
            <person name="Yoshida S."/>
            <person name="Kim S."/>
            <person name="Wafula E.K."/>
            <person name="Tanskanen J."/>
            <person name="Kim Y.M."/>
            <person name="Honaas L."/>
            <person name="Yang Z."/>
            <person name="Spallek T."/>
            <person name="Conn C.E."/>
            <person name="Ichihashi Y."/>
            <person name="Cheong K."/>
            <person name="Cui S."/>
            <person name="Der J.P."/>
            <person name="Gundlach H."/>
            <person name="Jiao Y."/>
            <person name="Hori C."/>
            <person name="Ishida J.K."/>
            <person name="Kasahara H."/>
            <person name="Kiba T."/>
            <person name="Kim M.S."/>
            <person name="Koo N."/>
            <person name="Laohavisit A."/>
            <person name="Lee Y.H."/>
            <person name="Lumba S."/>
            <person name="McCourt P."/>
            <person name="Mortimer J.C."/>
            <person name="Mutuku J.M."/>
            <person name="Nomura T."/>
            <person name="Sasaki-Sekimoto Y."/>
            <person name="Seto Y."/>
            <person name="Wang Y."/>
            <person name="Wakatake T."/>
            <person name="Sakakibara H."/>
            <person name="Demura T."/>
            <person name="Yamaguchi S."/>
            <person name="Yoneyama K."/>
            <person name="Manabe R.I."/>
            <person name="Nelson D.C."/>
            <person name="Schulman A.H."/>
            <person name="Timko M.P."/>
            <person name="dePamphilis C.W."/>
            <person name="Choi D."/>
            <person name="Shirasu K."/>
        </authorList>
    </citation>
    <scope>NUCLEOTIDE SEQUENCE [LARGE SCALE GENOMIC DNA]</scope>
    <source>
        <strain evidence="3">cv. UVA1</strain>
    </source>
</reference>
<organism evidence="2 3">
    <name type="scientific">Striga asiatica</name>
    <name type="common">Asiatic witchweed</name>
    <name type="synonym">Buchnera asiatica</name>
    <dbReference type="NCBI Taxonomy" id="4170"/>
    <lineage>
        <taxon>Eukaryota</taxon>
        <taxon>Viridiplantae</taxon>
        <taxon>Streptophyta</taxon>
        <taxon>Embryophyta</taxon>
        <taxon>Tracheophyta</taxon>
        <taxon>Spermatophyta</taxon>
        <taxon>Magnoliopsida</taxon>
        <taxon>eudicotyledons</taxon>
        <taxon>Gunneridae</taxon>
        <taxon>Pentapetalae</taxon>
        <taxon>asterids</taxon>
        <taxon>lamiids</taxon>
        <taxon>Lamiales</taxon>
        <taxon>Orobanchaceae</taxon>
        <taxon>Buchnereae</taxon>
        <taxon>Striga</taxon>
    </lineage>
</organism>
<dbReference type="OrthoDB" id="3510at2759"/>
<evidence type="ECO:0000313" key="2">
    <source>
        <dbReference type="EMBL" id="GER26296.1"/>
    </source>
</evidence>
<feature type="region of interest" description="Disordered" evidence="1">
    <location>
        <begin position="1"/>
        <end position="61"/>
    </location>
</feature>
<dbReference type="Proteomes" id="UP000325081">
    <property type="component" value="Unassembled WGS sequence"/>
</dbReference>
<keyword evidence="3" id="KW-1185">Reference proteome</keyword>
<dbReference type="EMBL" id="BKCP01001002">
    <property type="protein sequence ID" value="GER26296.1"/>
    <property type="molecule type" value="Genomic_DNA"/>
</dbReference>
<feature type="compositionally biased region" description="Polar residues" evidence="1">
    <location>
        <begin position="34"/>
        <end position="57"/>
    </location>
</feature>
<comment type="caution">
    <text evidence="2">The sequence shown here is derived from an EMBL/GenBank/DDBJ whole genome shotgun (WGS) entry which is preliminary data.</text>
</comment>
<proteinExistence type="predicted"/>
<accession>A0A5A7P0K9</accession>
<sequence length="259" mass="28985">MRLTASKTRGEWPHRMPARRVVSTSKHGTGLLPLSSSTARQTPTPTKSTYERNSSNPDSKRVKFLNSTRDSLLSRRLIFDSDPENSWDELEIGSPVVKRFIGEEEERWCMWQWPVGPEPKFRLDRARRLQQRGPLGGAPSTSSPVPTWALPWAAARTGGASIPTTSGPSRWVVPNIERLSTDNVIDLSQHLCESLVDVDGLECRGLHEKYVLSNRESLGLLHGHGSQVAKVGFITDQHYHDVGVRVAPQLFQPPLHIMD</sequence>